<organism evidence="13 14">
    <name type="scientific">Oceaniferula marina</name>
    <dbReference type="NCBI Taxonomy" id="2748318"/>
    <lineage>
        <taxon>Bacteria</taxon>
        <taxon>Pseudomonadati</taxon>
        <taxon>Verrucomicrobiota</taxon>
        <taxon>Verrucomicrobiia</taxon>
        <taxon>Verrucomicrobiales</taxon>
        <taxon>Verrucomicrobiaceae</taxon>
        <taxon>Oceaniferula</taxon>
    </lineage>
</organism>
<dbReference type="Pfam" id="PF11721">
    <property type="entry name" value="Malectin"/>
    <property type="match status" value="1"/>
</dbReference>
<evidence type="ECO:0000256" key="7">
    <source>
        <dbReference type="ARBA" id="ARBA00022989"/>
    </source>
</evidence>
<name>A0A851GKK0_9BACT</name>
<dbReference type="SUPFAM" id="SSF49785">
    <property type="entry name" value="Galactose-binding domain-like"/>
    <property type="match status" value="1"/>
</dbReference>
<gene>
    <name evidence="13" type="ORF">HW115_18230</name>
</gene>
<feature type="chain" id="PRO_5032408868" description="Malectin domain-containing protein" evidence="11">
    <location>
        <begin position="25"/>
        <end position="1025"/>
    </location>
</feature>
<dbReference type="PANTHER" id="PTHR13460">
    <property type="match status" value="1"/>
</dbReference>
<evidence type="ECO:0000256" key="2">
    <source>
        <dbReference type="ARBA" id="ARBA00009141"/>
    </source>
</evidence>
<dbReference type="GO" id="GO:0005975">
    <property type="term" value="P:carbohydrate metabolic process"/>
    <property type="evidence" value="ECO:0007669"/>
    <property type="project" value="UniProtKB-ARBA"/>
</dbReference>
<dbReference type="PANTHER" id="PTHR13460:SF0">
    <property type="entry name" value="MALECTIN"/>
    <property type="match status" value="1"/>
</dbReference>
<evidence type="ECO:0000256" key="3">
    <source>
        <dbReference type="ARBA" id="ARBA00022692"/>
    </source>
</evidence>
<comment type="subcellular location">
    <subcellularLocation>
        <location evidence="1">Endoplasmic reticulum membrane</location>
        <topology evidence="1">Single-pass type I membrane protein</topology>
    </subcellularLocation>
</comment>
<dbReference type="GO" id="GO:0016020">
    <property type="term" value="C:membrane"/>
    <property type="evidence" value="ECO:0007669"/>
    <property type="project" value="TreeGrafter"/>
</dbReference>
<sequence>MMKKIKIGFLLVGLMVSTHGGVTASGEVDSMGGGRQGGAGKGAAVEAASLTICVGRNSASQMFAARELRRYVYLRTGRLLAISNQDSMTGPTISLSVDPSLGEQGYSLKSEGEQTSKSIRIRGGSDIAVLYGVYDFLERLGVRFYLHGDVIPDERVPLVLPDVDETRQPLFALRGLNPWGSHVEGFDLWGSDDWKQTVSQMTKMRMNFIGMHCYVREKTYSNIFYRPEPTVWVGLTEDVKANGEVEQSYMAHYFNALRHEWGYIPKPTSEYEHGFSQWFDRDDWGADVMKGLTPTPKSAADCNEVFNRTAAMFNEAFTEARRLGVKTCLGTEAPLYYPKELQTRLAAKGLDVNDPTTRQLVYEGIFERIQRAHPLDYYWIWTDESWTWKGNSAKDAQQVVDELQIAHRALKRVDPSKKLATAGWVLGPASDRTAWDKALPEDISFSAISRRVGHSQLDRSFSLIEGRDTWAIPWLEDDVAMACPQLWVGRTRKDAADALAYGCEGLMGLTWRTHGTSPQAKALAEAGWEQPWNPDPERRVTAESLKKKYGAIGGKRTVNSKAKISGTSVPAIYQSCRYGMEAYRLDVPNGTYTVTLQFCEPYFDKPKKRVFDVKILGHPVAQKLDLYEEVGKFRAFDLVQKQVRVEDEILYIEFSNHVTLACVSGIAIEGMTAAANQIPAAPFSLKVNCGGPAFNDYVADFQQGGAVKTPTHRDETGPCMDFYQDWSSHSFGGEVAEKAAAIFASIDGRLPQTTGWGPSAGGLKPIKQPREKMAASFNFVPRLEALREEIQGVGNRQRFDYWLNMFRYHRSQAMAGVTWHELNGVMKKVRAEKDGVKKRALAEKLALPVYRQLLQEVSGMVGHLMACAETKGDIGTLINWHGKNLPYMLERTKKPLQVLLGGDLPDAVLLPRHYSGPTRIIVPTVRTHRLAGEPLNIPVTIVGLSAPQSASMHWRALGQGAYESVALKHLNRGVYSATLPPMDQEDLEYYITVTDGRGQQLVWPATAPRISQTLVTMPADRKAAE</sequence>
<dbReference type="AlphaFoldDB" id="A0A851GKK0"/>
<reference evidence="13 14" key="1">
    <citation type="submission" date="2020-07" db="EMBL/GenBank/DDBJ databases">
        <title>Roseicoccus Jingziensis gen. nov., sp. nov., isolated from coastal seawater.</title>
        <authorList>
            <person name="Feng X."/>
        </authorList>
    </citation>
    <scope>NUCLEOTIDE SEQUENCE [LARGE SCALE GENOMIC DNA]</scope>
    <source>
        <strain evidence="13 14">N1E253</strain>
    </source>
</reference>
<evidence type="ECO:0000256" key="5">
    <source>
        <dbReference type="ARBA" id="ARBA00022801"/>
    </source>
</evidence>
<accession>A0A851GKK0</accession>
<keyword evidence="7" id="KW-1133">Transmembrane helix</keyword>
<dbReference type="GO" id="GO:0030246">
    <property type="term" value="F:carbohydrate binding"/>
    <property type="evidence" value="ECO:0007669"/>
    <property type="project" value="InterPro"/>
</dbReference>
<evidence type="ECO:0000256" key="10">
    <source>
        <dbReference type="ARBA" id="ARBA00023277"/>
    </source>
</evidence>
<proteinExistence type="inferred from homology"/>
<dbReference type="Proteomes" id="UP000557872">
    <property type="component" value="Unassembled WGS sequence"/>
</dbReference>
<dbReference type="InterPro" id="IPR029018">
    <property type="entry name" value="Hex-like_dom2"/>
</dbReference>
<evidence type="ECO:0000259" key="12">
    <source>
        <dbReference type="Pfam" id="PF11721"/>
    </source>
</evidence>
<comment type="similarity">
    <text evidence="2">Belongs to the malectin family.</text>
</comment>
<keyword evidence="14" id="KW-1185">Reference proteome</keyword>
<evidence type="ECO:0000256" key="4">
    <source>
        <dbReference type="ARBA" id="ARBA00022729"/>
    </source>
</evidence>
<evidence type="ECO:0000313" key="13">
    <source>
        <dbReference type="EMBL" id="NWK57562.1"/>
    </source>
</evidence>
<keyword evidence="5" id="KW-0378">Hydrolase</keyword>
<dbReference type="InterPro" id="IPR039155">
    <property type="entry name" value="MLEC"/>
</dbReference>
<dbReference type="Gene3D" id="3.30.379.10">
    <property type="entry name" value="Chitobiase/beta-hexosaminidase domain 2-like"/>
    <property type="match status" value="1"/>
</dbReference>
<protein>
    <recommendedName>
        <fullName evidence="12">Malectin domain-containing protein</fullName>
    </recommendedName>
</protein>
<dbReference type="RefSeq" id="WP_178934789.1">
    <property type="nucleotide sequence ID" value="NZ_JACBAZ010000015.1"/>
</dbReference>
<feature type="signal peptide" evidence="11">
    <location>
        <begin position="1"/>
        <end position="24"/>
    </location>
</feature>
<keyword evidence="4 11" id="KW-0732">Signal</keyword>
<keyword evidence="10" id="KW-0119">Carbohydrate metabolism</keyword>
<evidence type="ECO:0000256" key="6">
    <source>
        <dbReference type="ARBA" id="ARBA00022824"/>
    </source>
</evidence>
<evidence type="ECO:0000256" key="1">
    <source>
        <dbReference type="ARBA" id="ARBA00004115"/>
    </source>
</evidence>
<dbReference type="Gene3D" id="2.60.120.430">
    <property type="entry name" value="Galactose-binding lectin"/>
    <property type="match status" value="1"/>
</dbReference>
<keyword evidence="3" id="KW-0812">Transmembrane</keyword>
<evidence type="ECO:0000256" key="8">
    <source>
        <dbReference type="ARBA" id="ARBA00023136"/>
    </source>
</evidence>
<keyword evidence="9" id="KW-0325">Glycoprotein</keyword>
<feature type="domain" description="Malectin" evidence="12">
    <location>
        <begin position="551"/>
        <end position="658"/>
    </location>
</feature>
<keyword evidence="8" id="KW-0472">Membrane</keyword>
<evidence type="ECO:0000256" key="9">
    <source>
        <dbReference type="ARBA" id="ARBA00023180"/>
    </source>
</evidence>
<dbReference type="SUPFAM" id="SSF55545">
    <property type="entry name" value="beta-N-acetylhexosaminidase-like domain"/>
    <property type="match status" value="1"/>
</dbReference>
<evidence type="ECO:0000256" key="11">
    <source>
        <dbReference type="SAM" id="SignalP"/>
    </source>
</evidence>
<dbReference type="GO" id="GO:0016787">
    <property type="term" value="F:hydrolase activity"/>
    <property type="evidence" value="ECO:0007669"/>
    <property type="project" value="UniProtKB-KW"/>
</dbReference>
<dbReference type="InterPro" id="IPR021720">
    <property type="entry name" value="Malectin_dom"/>
</dbReference>
<dbReference type="EMBL" id="JACBAZ010000015">
    <property type="protein sequence ID" value="NWK57562.1"/>
    <property type="molecule type" value="Genomic_DNA"/>
</dbReference>
<keyword evidence="6" id="KW-0256">Endoplasmic reticulum</keyword>
<comment type="caution">
    <text evidence="13">The sequence shown here is derived from an EMBL/GenBank/DDBJ whole genome shotgun (WGS) entry which is preliminary data.</text>
</comment>
<dbReference type="InterPro" id="IPR008979">
    <property type="entry name" value="Galactose-bd-like_sf"/>
</dbReference>
<evidence type="ECO:0000313" key="14">
    <source>
        <dbReference type="Proteomes" id="UP000557872"/>
    </source>
</evidence>